<comment type="caution">
    <text evidence="2">The sequence shown here is derived from an EMBL/GenBank/DDBJ whole genome shotgun (WGS) entry which is preliminary data.</text>
</comment>
<feature type="transmembrane region" description="Helical" evidence="1">
    <location>
        <begin position="49"/>
        <end position="67"/>
    </location>
</feature>
<evidence type="ECO:0000313" key="2">
    <source>
        <dbReference type="EMBL" id="KKL70633.1"/>
    </source>
</evidence>
<accession>A0A0F9E993</accession>
<name>A0A0F9E993_9ZZZZ</name>
<feature type="transmembrane region" description="Helical" evidence="1">
    <location>
        <begin position="79"/>
        <end position="97"/>
    </location>
</feature>
<protein>
    <submittedName>
        <fullName evidence="2">Uncharacterized protein</fullName>
    </submittedName>
</protein>
<reference evidence="2" key="1">
    <citation type="journal article" date="2015" name="Nature">
        <title>Complex archaea that bridge the gap between prokaryotes and eukaryotes.</title>
        <authorList>
            <person name="Spang A."/>
            <person name="Saw J.H."/>
            <person name="Jorgensen S.L."/>
            <person name="Zaremba-Niedzwiedzka K."/>
            <person name="Martijn J."/>
            <person name="Lind A.E."/>
            <person name="van Eijk R."/>
            <person name="Schleper C."/>
            <person name="Guy L."/>
            <person name="Ettema T.J."/>
        </authorList>
    </citation>
    <scope>NUCLEOTIDE SEQUENCE</scope>
</reference>
<keyword evidence="1" id="KW-0812">Transmembrane</keyword>
<evidence type="ECO:0000256" key="1">
    <source>
        <dbReference type="SAM" id="Phobius"/>
    </source>
</evidence>
<dbReference type="EMBL" id="LAZR01025842">
    <property type="protein sequence ID" value="KKL70633.1"/>
    <property type="molecule type" value="Genomic_DNA"/>
</dbReference>
<feature type="transmembrane region" description="Helical" evidence="1">
    <location>
        <begin position="109"/>
        <end position="128"/>
    </location>
</feature>
<dbReference type="AlphaFoldDB" id="A0A0F9E993"/>
<keyword evidence="1" id="KW-0472">Membrane</keyword>
<proteinExistence type="predicted"/>
<gene>
    <name evidence="2" type="ORF">LCGC14_2102980</name>
</gene>
<sequence>MLFSKSRFAALPRRERVLSAFLVVFSLLTMAFAFLKTVATFEVTIDPTQLIILGLISSALIQGFKWIANIRGTGLDPRYVRAVVFAVSMGMGWYWIRPEIPAGADPMELALAIFAGLGVIGGFAKLIYDVLLERVLKGLDIVFQFARFQFEPRSKPVG</sequence>
<keyword evidence="1" id="KW-1133">Transmembrane helix</keyword>
<organism evidence="2">
    <name type="scientific">marine sediment metagenome</name>
    <dbReference type="NCBI Taxonomy" id="412755"/>
    <lineage>
        <taxon>unclassified sequences</taxon>
        <taxon>metagenomes</taxon>
        <taxon>ecological metagenomes</taxon>
    </lineage>
</organism>